<dbReference type="InterPro" id="IPR005021">
    <property type="entry name" value="Terminase_largesu-like"/>
</dbReference>
<dbReference type="RefSeq" id="WP_223468968.1">
    <property type="nucleotide sequence ID" value="NZ_JAFBIL020000005.1"/>
</dbReference>
<gene>
    <name evidence="3" type="ORF">I4X03_014575</name>
</gene>
<organism evidence="3 4">
    <name type="scientific">Massilia soli</name>
    <dbReference type="NCBI Taxonomy" id="2792854"/>
    <lineage>
        <taxon>Bacteria</taxon>
        <taxon>Pseudomonadati</taxon>
        <taxon>Pseudomonadota</taxon>
        <taxon>Betaproteobacteria</taxon>
        <taxon>Burkholderiales</taxon>
        <taxon>Oxalobacteraceae</taxon>
        <taxon>Telluria group</taxon>
        <taxon>Massilia</taxon>
    </lineage>
</organism>
<name>A0ABS7SRC4_9BURK</name>
<dbReference type="InterPro" id="IPR027417">
    <property type="entry name" value="P-loop_NTPase"/>
</dbReference>
<dbReference type="InterPro" id="IPR046462">
    <property type="entry name" value="TerL_nuclease"/>
</dbReference>
<reference evidence="3 4" key="1">
    <citation type="submission" date="2021-08" db="EMBL/GenBank/DDBJ databases">
        <title>Massilia sp. R798.</title>
        <authorList>
            <person name="Baek J.H."/>
            <person name="Jung H.S."/>
            <person name="Kim K.R."/>
            <person name="Jeon C.O."/>
        </authorList>
    </citation>
    <scope>NUCLEOTIDE SEQUENCE [LARGE SCALE GENOMIC DNA]</scope>
    <source>
        <strain evidence="3 4">R798</strain>
    </source>
</reference>
<comment type="caution">
    <text evidence="3">The sequence shown here is derived from an EMBL/GenBank/DDBJ whole genome shotgun (WGS) entry which is preliminary data.</text>
</comment>
<dbReference type="PANTHER" id="PTHR41287:SF1">
    <property type="entry name" value="PROTEIN YMFN"/>
    <property type="match status" value="1"/>
</dbReference>
<dbReference type="Pfam" id="PF20441">
    <property type="entry name" value="TerL_nuclease"/>
    <property type="match status" value="1"/>
</dbReference>
<keyword evidence="4" id="KW-1185">Reference proteome</keyword>
<feature type="domain" description="Terminase large subunit-like endonuclease" evidence="2">
    <location>
        <begin position="275"/>
        <end position="537"/>
    </location>
</feature>
<feature type="domain" description="Terminase large subunit-like ATPase" evidence="1">
    <location>
        <begin position="66"/>
        <end position="236"/>
    </location>
</feature>
<evidence type="ECO:0000259" key="1">
    <source>
        <dbReference type="Pfam" id="PF03354"/>
    </source>
</evidence>
<dbReference type="Pfam" id="PF03354">
    <property type="entry name" value="TerL_ATPase"/>
    <property type="match status" value="1"/>
</dbReference>
<dbReference type="PANTHER" id="PTHR41287">
    <property type="match status" value="1"/>
</dbReference>
<dbReference type="EMBL" id="JAFBIL020000005">
    <property type="protein sequence ID" value="MBZ2208487.1"/>
    <property type="molecule type" value="Genomic_DNA"/>
</dbReference>
<sequence length="556" mass="60726">MPEWTTACPNWAVRLRAGDSIIPPPIFPEQGEQALEIFKQLKIVDAPGSPTFGDACAEWVFDLVRCIFGAYDAESGRRLIVEFFVLLPKKNSKSTVAAGIMMTALILNWRQSAEFSVLAPTVEVANNAYNPARDMVQKDDDLDALMHVQSHVKTITHRESNAILKVLAADQNTVGGKKSVGTLVDELHLFGKIPSAENMFREALGGLASRPEGFVIWLTTQSDEPPAGVFKQKLDYARQVRDGTIIDPAFVPIIFEHPPEMVASGDCLLLENMAMVNPNMGFSVDEVFLEREFTKAQQAGPESFRGFMAKHANVEIGLNLRSDRWAGADYWLTQAKHPGLTLAALIDRSEVITVGIDGGGLDDLLGFAVMGRDATTREWLVWAHAWAHPSVLERRKQEASRFKDFAKDGDLTLVERIGQDVEQVAIYVAQIEESGKLDKVGVDPSGLGGILDAMLEADVPEDKIVGISQGWKLTSPIKTAERKLAEGVMSHGGMPLMAWCVGNARIEPRGNAVIITKQASGTAKIDPLMALLNAVSLMALNPEAGQNSPEIYVLDM</sequence>
<evidence type="ECO:0000313" key="4">
    <source>
        <dbReference type="Proteomes" id="UP000809349"/>
    </source>
</evidence>
<dbReference type="InterPro" id="IPR046461">
    <property type="entry name" value="TerL_ATPase"/>
</dbReference>
<accession>A0ABS7SRC4</accession>
<dbReference type="Proteomes" id="UP000809349">
    <property type="component" value="Unassembled WGS sequence"/>
</dbReference>
<evidence type="ECO:0000313" key="3">
    <source>
        <dbReference type="EMBL" id="MBZ2208487.1"/>
    </source>
</evidence>
<proteinExistence type="predicted"/>
<dbReference type="Gene3D" id="3.40.50.300">
    <property type="entry name" value="P-loop containing nucleotide triphosphate hydrolases"/>
    <property type="match status" value="1"/>
</dbReference>
<evidence type="ECO:0000259" key="2">
    <source>
        <dbReference type="Pfam" id="PF20441"/>
    </source>
</evidence>
<protein>
    <submittedName>
        <fullName evidence="3">Terminase large subunit</fullName>
    </submittedName>
</protein>